<feature type="transmembrane region" description="Helical" evidence="7">
    <location>
        <begin position="56"/>
        <end position="72"/>
    </location>
</feature>
<evidence type="ECO:0000256" key="2">
    <source>
        <dbReference type="ARBA" id="ARBA00008017"/>
    </source>
</evidence>
<name>A0A4P7XIC8_9ALTE</name>
<comment type="subunit">
    <text evidence="7">Homoheptamer.</text>
</comment>
<dbReference type="EMBL" id="CP031093">
    <property type="protein sequence ID" value="QCF26758.1"/>
    <property type="molecule type" value="Genomic_DNA"/>
</dbReference>
<dbReference type="PANTHER" id="PTHR30221:SF20">
    <property type="entry name" value="SMALL-CONDUCTANCE MECHANOSENSITIVE CHANNEL"/>
    <property type="match status" value="1"/>
</dbReference>
<keyword evidence="7" id="KW-0813">Transport</keyword>
<keyword evidence="4 7" id="KW-0812">Transmembrane</keyword>
<comment type="subcellular location">
    <subcellularLocation>
        <location evidence="7">Cell inner membrane</location>
        <topology evidence="7">Multi-pass membrane protein</topology>
    </subcellularLocation>
    <subcellularLocation>
        <location evidence="1">Cell membrane</location>
        <topology evidence="1">Multi-pass membrane protein</topology>
    </subcellularLocation>
</comment>
<keyword evidence="7" id="KW-0406">Ion transport</keyword>
<dbReference type="InterPro" id="IPR023408">
    <property type="entry name" value="MscS_beta-dom_sf"/>
</dbReference>
<evidence type="ECO:0000256" key="6">
    <source>
        <dbReference type="ARBA" id="ARBA00023136"/>
    </source>
</evidence>
<evidence type="ECO:0000313" key="10">
    <source>
        <dbReference type="EMBL" id="QCF26758.1"/>
    </source>
</evidence>
<keyword evidence="7" id="KW-0407">Ion channel</keyword>
<feature type="domain" description="Mechanosensitive ion channel MscS C-terminal" evidence="9">
    <location>
        <begin position="175"/>
        <end position="253"/>
    </location>
</feature>
<dbReference type="Gene3D" id="2.30.30.60">
    <property type="match status" value="1"/>
</dbReference>
<dbReference type="Gene3D" id="3.30.70.100">
    <property type="match status" value="1"/>
</dbReference>
<keyword evidence="3" id="KW-1003">Cell membrane</keyword>
<evidence type="ECO:0000256" key="4">
    <source>
        <dbReference type="ARBA" id="ARBA00022692"/>
    </source>
</evidence>
<dbReference type="GO" id="GO:0005886">
    <property type="term" value="C:plasma membrane"/>
    <property type="evidence" value="ECO:0007669"/>
    <property type="project" value="UniProtKB-SubCell"/>
</dbReference>
<reference evidence="10 11" key="1">
    <citation type="submission" date="2018-07" db="EMBL/GenBank/DDBJ databases">
        <title>Marsedoiliclastica nanhaica gen. nov. sp. nov., a novel marine hydrocarbonoclastic bacterium isolated from an in-situ enriched hydrocarbon-degrading consortium in deep-sea sediment.</title>
        <authorList>
            <person name="Dong C."/>
            <person name="Ma T."/>
            <person name="Liu R."/>
            <person name="Shao Z."/>
        </authorList>
    </citation>
    <scope>NUCLEOTIDE SEQUENCE [LARGE SCALE GENOMIC DNA]</scope>
    <source>
        <strain evidence="11">soil36-7</strain>
    </source>
</reference>
<dbReference type="SUPFAM" id="SSF50182">
    <property type="entry name" value="Sm-like ribonucleoproteins"/>
    <property type="match status" value="1"/>
</dbReference>
<organism evidence="10 11">
    <name type="scientific">Hydrocarboniclastica marina</name>
    <dbReference type="NCBI Taxonomy" id="2259620"/>
    <lineage>
        <taxon>Bacteria</taxon>
        <taxon>Pseudomonadati</taxon>
        <taxon>Pseudomonadota</taxon>
        <taxon>Gammaproteobacteria</taxon>
        <taxon>Alteromonadales</taxon>
        <taxon>Alteromonadaceae</taxon>
        <taxon>Hydrocarboniclastica</taxon>
    </lineage>
</organism>
<comment type="caution">
    <text evidence="7">Lacks conserved residue(s) required for the propagation of feature annotation.</text>
</comment>
<dbReference type="SUPFAM" id="SSF82689">
    <property type="entry name" value="Mechanosensitive channel protein MscS (YggB), C-terminal domain"/>
    <property type="match status" value="1"/>
</dbReference>
<evidence type="ECO:0000256" key="7">
    <source>
        <dbReference type="RuleBase" id="RU369025"/>
    </source>
</evidence>
<dbReference type="Proteomes" id="UP000298049">
    <property type="component" value="Chromosome"/>
</dbReference>
<evidence type="ECO:0000256" key="3">
    <source>
        <dbReference type="ARBA" id="ARBA00022475"/>
    </source>
</evidence>
<comment type="similarity">
    <text evidence="2 7">Belongs to the MscS (TC 1.A.23) family.</text>
</comment>
<gene>
    <name evidence="10" type="ORF">soil367_12900</name>
</gene>
<dbReference type="RefSeq" id="WP_136549462.1">
    <property type="nucleotide sequence ID" value="NZ_CP031093.1"/>
</dbReference>
<dbReference type="InterPro" id="IPR011014">
    <property type="entry name" value="MscS_channel_TM-2"/>
</dbReference>
<dbReference type="SUPFAM" id="SSF82861">
    <property type="entry name" value="Mechanosensitive channel protein MscS (YggB), transmembrane region"/>
    <property type="match status" value="1"/>
</dbReference>
<keyword evidence="6 7" id="KW-0472">Membrane</keyword>
<dbReference type="InterPro" id="IPR045275">
    <property type="entry name" value="MscS_archaea/bacteria_type"/>
</dbReference>
<feature type="transmembrane region" description="Helical" evidence="7">
    <location>
        <begin position="14"/>
        <end position="35"/>
    </location>
</feature>
<evidence type="ECO:0000259" key="9">
    <source>
        <dbReference type="Pfam" id="PF21082"/>
    </source>
</evidence>
<dbReference type="InterPro" id="IPR011066">
    <property type="entry name" value="MscS_channel_C_sf"/>
</dbReference>
<dbReference type="Gene3D" id="1.10.287.1260">
    <property type="match status" value="1"/>
</dbReference>
<dbReference type="KEGG" id="hmi:soil367_12900"/>
<protein>
    <recommendedName>
        <fullName evidence="7">Small-conductance mechanosensitive channel</fullName>
    </recommendedName>
</protein>
<dbReference type="PANTHER" id="PTHR30221">
    <property type="entry name" value="SMALL-CONDUCTANCE MECHANOSENSITIVE CHANNEL"/>
    <property type="match status" value="1"/>
</dbReference>
<dbReference type="InterPro" id="IPR010920">
    <property type="entry name" value="LSM_dom_sf"/>
</dbReference>
<dbReference type="InterPro" id="IPR006685">
    <property type="entry name" value="MscS_channel_2nd"/>
</dbReference>
<dbReference type="GO" id="GO:0008381">
    <property type="term" value="F:mechanosensitive monoatomic ion channel activity"/>
    <property type="evidence" value="ECO:0007669"/>
    <property type="project" value="InterPro"/>
</dbReference>
<evidence type="ECO:0000256" key="1">
    <source>
        <dbReference type="ARBA" id="ARBA00004651"/>
    </source>
</evidence>
<evidence type="ECO:0000256" key="5">
    <source>
        <dbReference type="ARBA" id="ARBA00022989"/>
    </source>
</evidence>
<dbReference type="OrthoDB" id="9809206at2"/>
<dbReference type="Pfam" id="PF00924">
    <property type="entry name" value="MS_channel_2nd"/>
    <property type="match status" value="1"/>
</dbReference>
<evidence type="ECO:0000259" key="8">
    <source>
        <dbReference type="Pfam" id="PF00924"/>
    </source>
</evidence>
<accession>A0A4P7XIC8</accession>
<keyword evidence="7" id="KW-0997">Cell inner membrane</keyword>
<proteinExistence type="inferred from homology"/>
<feature type="domain" description="Mechanosensitive ion channel MscS" evidence="8">
    <location>
        <begin position="99"/>
        <end position="165"/>
    </location>
</feature>
<sequence length="293" mass="31850">MLDSLTSLAELDGVIAVTRAILMATVGLLVAALAARGAHKVAFKHFSAHHSTMIRRLVYWLILGLFAASALRQLGFSLSVLLGAAGVLSVAIGFASQTSASNLISGLFLVGERPFELGDIIRVGTTTGEVLSIDLLSVKLRTFDNLFVRIPNESLIKTEMTNLTRFPIRRFDLLIGVAYREDIGRVRDVLLTVADKNPLCLDDPAPLFIFTGFGESALNIQFSVWAKRGSFLELRNSLQQAVKEAFDAEGIEIPFPHRTLYAGSETEPFPVRVVAETPARDAPTEGPEESRPG</sequence>
<keyword evidence="5 7" id="KW-1133">Transmembrane helix</keyword>
<evidence type="ECO:0000313" key="11">
    <source>
        <dbReference type="Proteomes" id="UP000298049"/>
    </source>
</evidence>
<dbReference type="AlphaFoldDB" id="A0A4P7XIC8"/>
<dbReference type="InterPro" id="IPR049278">
    <property type="entry name" value="MS_channel_C"/>
</dbReference>
<dbReference type="Pfam" id="PF21082">
    <property type="entry name" value="MS_channel_3rd"/>
    <property type="match status" value="1"/>
</dbReference>
<comment type="function">
    <text evidence="7">Mechanosensitive channel that participates in the regulation of osmotic pressure changes within the cell, opening in response to stretch forces in the membrane lipid bilayer, without the need for other proteins. Contributes to normal resistance to hypoosmotic shock. Forms an ion channel of 1.0 nanosiemens conductance with a slight preference for anions.</text>
</comment>
<keyword evidence="11" id="KW-1185">Reference proteome</keyword>